<organism evidence="3 4">
    <name type="scientific">Polyplosphaeria fusca</name>
    <dbReference type="NCBI Taxonomy" id="682080"/>
    <lineage>
        <taxon>Eukaryota</taxon>
        <taxon>Fungi</taxon>
        <taxon>Dikarya</taxon>
        <taxon>Ascomycota</taxon>
        <taxon>Pezizomycotina</taxon>
        <taxon>Dothideomycetes</taxon>
        <taxon>Pleosporomycetidae</taxon>
        <taxon>Pleosporales</taxon>
        <taxon>Tetraplosphaeriaceae</taxon>
        <taxon>Polyplosphaeria</taxon>
    </lineage>
</organism>
<dbReference type="EMBL" id="ML996239">
    <property type="protein sequence ID" value="KAF2729641.1"/>
    <property type="molecule type" value="Genomic_DNA"/>
</dbReference>
<feature type="compositionally biased region" description="Low complexity" evidence="1">
    <location>
        <begin position="196"/>
        <end position="210"/>
    </location>
</feature>
<dbReference type="Proteomes" id="UP000799444">
    <property type="component" value="Unassembled WGS sequence"/>
</dbReference>
<feature type="transmembrane region" description="Helical" evidence="2">
    <location>
        <begin position="228"/>
        <end position="250"/>
    </location>
</feature>
<protein>
    <submittedName>
        <fullName evidence="3">Uncharacterized protein</fullName>
    </submittedName>
</protein>
<evidence type="ECO:0000313" key="4">
    <source>
        <dbReference type="Proteomes" id="UP000799444"/>
    </source>
</evidence>
<evidence type="ECO:0000313" key="3">
    <source>
        <dbReference type="EMBL" id="KAF2729641.1"/>
    </source>
</evidence>
<name>A0A9P4QRL6_9PLEO</name>
<feature type="compositionally biased region" description="Basic and acidic residues" evidence="1">
    <location>
        <begin position="302"/>
        <end position="319"/>
    </location>
</feature>
<evidence type="ECO:0000256" key="2">
    <source>
        <dbReference type="SAM" id="Phobius"/>
    </source>
</evidence>
<keyword evidence="2" id="KW-0472">Membrane</keyword>
<accession>A0A9P4QRL6</accession>
<feature type="region of interest" description="Disordered" evidence="1">
    <location>
        <begin position="196"/>
        <end position="223"/>
    </location>
</feature>
<evidence type="ECO:0000256" key="1">
    <source>
        <dbReference type="SAM" id="MobiDB-lite"/>
    </source>
</evidence>
<keyword evidence="4" id="KW-1185">Reference proteome</keyword>
<comment type="caution">
    <text evidence="3">The sequence shown here is derived from an EMBL/GenBank/DDBJ whole genome shotgun (WGS) entry which is preliminary data.</text>
</comment>
<keyword evidence="2" id="KW-0812">Transmembrane</keyword>
<dbReference type="AlphaFoldDB" id="A0A9P4QRL6"/>
<sequence length="319" mass="33736">MCASAIDESSASSHCAIERVRISGSPCLATLPSIPRLAATHQLRKNAHSKRSLCFAKAACYPLDPVDSVAGHVPCSTNSVSHCCNAWTDSISPCRLLGSFHPDLCTETAIQLATTDTNRTIEGKLNTKDIIPCEKNSGGDFLFCCGAGCCDKTSSERFTLGNLSYIDHAAVKGSLPSPSSSSVVIAVSESVSASASASASGSSTPFASSPLATPAPRSNPGREKDIKITYGVGIGVGLGVPLLISLLLLFSEHRKNLRLRQEMSGKMGENTQYGSIWGFSTQGSTENGVRYAREQAVMPPRELSDEGKRHELPGTETRK</sequence>
<feature type="region of interest" description="Disordered" evidence="1">
    <location>
        <begin position="295"/>
        <end position="319"/>
    </location>
</feature>
<keyword evidence="2" id="KW-1133">Transmembrane helix</keyword>
<gene>
    <name evidence="3" type="ORF">EJ04DRAFT_527637</name>
</gene>
<reference evidence="3" key="1">
    <citation type="journal article" date="2020" name="Stud. Mycol.">
        <title>101 Dothideomycetes genomes: a test case for predicting lifestyles and emergence of pathogens.</title>
        <authorList>
            <person name="Haridas S."/>
            <person name="Albert R."/>
            <person name="Binder M."/>
            <person name="Bloem J."/>
            <person name="Labutti K."/>
            <person name="Salamov A."/>
            <person name="Andreopoulos B."/>
            <person name="Baker S."/>
            <person name="Barry K."/>
            <person name="Bills G."/>
            <person name="Bluhm B."/>
            <person name="Cannon C."/>
            <person name="Castanera R."/>
            <person name="Culley D."/>
            <person name="Daum C."/>
            <person name="Ezra D."/>
            <person name="Gonzalez J."/>
            <person name="Henrissat B."/>
            <person name="Kuo A."/>
            <person name="Liang C."/>
            <person name="Lipzen A."/>
            <person name="Lutzoni F."/>
            <person name="Magnuson J."/>
            <person name="Mondo S."/>
            <person name="Nolan M."/>
            <person name="Ohm R."/>
            <person name="Pangilinan J."/>
            <person name="Park H.-J."/>
            <person name="Ramirez L."/>
            <person name="Alfaro M."/>
            <person name="Sun H."/>
            <person name="Tritt A."/>
            <person name="Yoshinaga Y."/>
            <person name="Zwiers L.-H."/>
            <person name="Turgeon B."/>
            <person name="Goodwin S."/>
            <person name="Spatafora J."/>
            <person name="Crous P."/>
            <person name="Grigoriev I."/>
        </authorList>
    </citation>
    <scope>NUCLEOTIDE SEQUENCE</scope>
    <source>
        <strain evidence="3">CBS 125425</strain>
    </source>
</reference>
<proteinExistence type="predicted"/>